<dbReference type="InterPro" id="IPR003755">
    <property type="entry name" value="HPr(Ser)_kin/Pase"/>
</dbReference>
<comment type="cofactor">
    <cofactor evidence="2 14">
        <name>Mg(2+)</name>
        <dbReference type="ChEBI" id="CHEBI:18420"/>
    </cofactor>
</comment>
<evidence type="ECO:0000256" key="3">
    <source>
        <dbReference type="ARBA" id="ARBA00006883"/>
    </source>
</evidence>
<comment type="caution">
    <text evidence="17">The sequence shown here is derived from an EMBL/GenBank/DDBJ whole genome shotgun (WGS) entry which is preliminary data.</text>
</comment>
<reference evidence="18 20" key="3">
    <citation type="submission" date="2019-07" db="EMBL/GenBank/DDBJ databases">
        <title>Criibacterium bergeronii gen. nov., sp. nov. isolated from human clinical samples.</title>
        <authorList>
            <person name="Maheux A.F."/>
            <person name="Boudreau D.K."/>
            <person name="Berube E."/>
            <person name="Brodeur S."/>
            <person name="Bernard K.A."/>
            <person name="Abed J.Y."/>
            <person name="Ducrey E."/>
            <person name="Guay E.F."/>
            <person name="Raymond F."/>
            <person name="Corbeil J."/>
            <person name="Domingo M.-C."/>
            <person name="Roy P.H."/>
            <person name="Boissinot M."/>
            <person name="Tocheva E.I."/>
            <person name="Omar R.F."/>
        </authorList>
    </citation>
    <scope>NUCLEOTIDE SEQUENCE [LARGE SCALE GENOMIC DNA]</scope>
    <source>
        <strain evidence="18 20">CCRI-24246</strain>
    </source>
</reference>
<dbReference type="GO" id="GO:0004674">
    <property type="term" value="F:protein serine/threonine kinase activity"/>
    <property type="evidence" value="ECO:0007669"/>
    <property type="project" value="UniProtKB-KW"/>
</dbReference>
<evidence type="ECO:0000256" key="7">
    <source>
        <dbReference type="ARBA" id="ARBA00022741"/>
    </source>
</evidence>
<dbReference type="RefSeq" id="WP_068913080.1">
    <property type="nucleotide sequence ID" value="NZ_MBEW02000024.1"/>
</dbReference>
<dbReference type="GO" id="GO:0000287">
    <property type="term" value="F:magnesium ion binding"/>
    <property type="evidence" value="ECO:0007669"/>
    <property type="project" value="UniProtKB-UniRule"/>
</dbReference>
<feature type="domain" description="HPr(Ser) kinase/phosphorylase N-terminal" evidence="15">
    <location>
        <begin position="9"/>
        <end position="132"/>
    </location>
</feature>
<keyword evidence="6 14" id="KW-0479">Metal-binding</keyword>
<evidence type="ECO:0000256" key="11">
    <source>
        <dbReference type="ARBA" id="ARBA00023268"/>
    </source>
</evidence>
<dbReference type="CDD" id="cd01918">
    <property type="entry name" value="HprK_C"/>
    <property type="match status" value="1"/>
</dbReference>
<dbReference type="Proteomes" id="UP000093352">
    <property type="component" value="Unassembled WGS sequence"/>
</dbReference>
<comment type="miscellaneous">
    <text evidence="14">Both phosphorylation and phosphorolysis are carried out by the same active site and suggest a common mechanism for both reactions.</text>
</comment>
<dbReference type="HAMAP" id="MF_01249">
    <property type="entry name" value="HPr_kinase"/>
    <property type="match status" value="1"/>
</dbReference>
<keyword evidence="8 14" id="KW-0418">Kinase</keyword>
<feature type="binding site" evidence="14">
    <location>
        <position position="207"/>
    </location>
    <ligand>
        <name>Mg(2+)</name>
        <dbReference type="ChEBI" id="CHEBI:18420"/>
    </ligand>
</feature>
<keyword evidence="12 14" id="KW-0119">Carbohydrate metabolism</keyword>
<keyword evidence="4 14" id="KW-0723">Serine/threonine-protein kinase</keyword>
<feature type="active site" description="Proton acceptor; for phosphorylation activity. Proton donor; for dephosphorylation activity" evidence="14">
    <location>
        <position position="182"/>
    </location>
</feature>
<feature type="active site" evidence="14">
    <location>
        <position position="248"/>
    </location>
</feature>
<feature type="domain" description="HPr kinase/phosphorylase C-terminal" evidence="16">
    <location>
        <begin position="135"/>
        <end position="303"/>
    </location>
</feature>
<dbReference type="InterPro" id="IPR027417">
    <property type="entry name" value="P-loop_NTPase"/>
</dbReference>
<comment type="catalytic activity">
    <reaction evidence="1 14">
        <text>[HPr protein]-L-serine + ATP = [HPr protein]-O-phospho-L-serine + ADP + H(+)</text>
        <dbReference type="Rhea" id="RHEA:46600"/>
        <dbReference type="Rhea" id="RHEA-COMP:11602"/>
        <dbReference type="Rhea" id="RHEA-COMP:11603"/>
        <dbReference type="ChEBI" id="CHEBI:15378"/>
        <dbReference type="ChEBI" id="CHEBI:29999"/>
        <dbReference type="ChEBI" id="CHEBI:30616"/>
        <dbReference type="ChEBI" id="CHEBI:83421"/>
        <dbReference type="ChEBI" id="CHEBI:456216"/>
    </reaction>
</comment>
<keyword evidence="5 14" id="KW-0808">Transferase</keyword>
<evidence type="ECO:0000256" key="10">
    <source>
        <dbReference type="ARBA" id="ARBA00022842"/>
    </source>
</evidence>
<dbReference type="NCBIfam" id="TIGR00679">
    <property type="entry name" value="hpr-ser"/>
    <property type="match status" value="1"/>
</dbReference>
<evidence type="ECO:0000313" key="20">
    <source>
        <dbReference type="Proteomes" id="UP000319424"/>
    </source>
</evidence>
<feature type="binding site" evidence="14">
    <location>
        <begin position="158"/>
        <end position="165"/>
    </location>
    <ligand>
        <name>ATP</name>
        <dbReference type="ChEBI" id="CHEBI:30616"/>
    </ligand>
</feature>
<feature type="active site" evidence="14">
    <location>
        <position position="143"/>
    </location>
</feature>
<evidence type="ECO:0000256" key="14">
    <source>
        <dbReference type="HAMAP-Rule" id="MF_01249"/>
    </source>
</evidence>
<evidence type="ECO:0000259" key="16">
    <source>
        <dbReference type="Pfam" id="PF07475"/>
    </source>
</evidence>
<accession>A0A371IJM0</accession>
<dbReference type="GO" id="GO:0005524">
    <property type="term" value="F:ATP binding"/>
    <property type="evidence" value="ECO:0007669"/>
    <property type="project" value="UniProtKB-UniRule"/>
</dbReference>
<dbReference type="Pfam" id="PF07475">
    <property type="entry name" value="Hpr_kinase_C"/>
    <property type="match status" value="1"/>
</dbReference>
<keyword evidence="19" id="KW-1185">Reference proteome</keyword>
<dbReference type="Pfam" id="PF02603">
    <property type="entry name" value="Hpr_kinase_N"/>
    <property type="match status" value="1"/>
</dbReference>
<dbReference type="GO" id="GO:0004712">
    <property type="term" value="F:protein serine/threonine/tyrosine kinase activity"/>
    <property type="evidence" value="ECO:0007669"/>
    <property type="project" value="UniProtKB-UniRule"/>
</dbReference>
<reference evidence="17 19" key="1">
    <citation type="journal article" date="2016" name="Genome Announc.">
        <title>Draft Genome Sequence of Criibacterium bergeronii gen. nov., sp. nov., Strain CCRI-22567T, Isolated from a Vaginal Sample from a Woman with Bacterial Vaginosis.</title>
        <authorList>
            <person name="Maheux A.F."/>
            <person name="Berube E."/>
            <person name="Boudreau D.K."/>
            <person name="Raymond F."/>
            <person name="Corbeil J."/>
            <person name="Roy P.H."/>
            <person name="Boissinot M."/>
            <person name="Omar R.F."/>
        </authorList>
    </citation>
    <scope>NUCLEOTIDE SEQUENCE [LARGE SCALE GENOMIC DNA]</scope>
    <source>
        <strain evidence="17 19">CCRI-22567</strain>
    </source>
</reference>
<dbReference type="GO" id="GO:0000155">
    <property type="term" value="F:phosphorelay sensor kinase activity"/>
    <property type="evidence" value="ECO:0007669"/>
    <property type="project" value="InterPro"/>
</dbReference>
<dbReference type="SUPFAM" id="SSF75138">
    <property type="entry name" value="HprK N-terminal domain-like"/>
    <property type="match status" value="1"/>
</dbReference>
<evidence type="ECO:0000256" key="8">
    <source>
        <dbReference type="ARBA" id="ARBA00022777"/>
    </source>
</evidence>
<comment type="subunit">
    <text evidence="14">Homohexamer.</text>
</comment>
<evidence type="ECO:0000256" key="9">
    <source>
        <dbReference type="ARBA" id="ARBA00022840"/>
    </source>
</evidence>
<dbReference type="InterPro" id="IPR011104">
    <property type="entry name" value="Hpr_kin/Pase_C"/>
</dbReference>
<comment type="similarity">
    <text evidence="3 14">Belongs to the HPrK/P family.</text>
</comment>
<dbReference type="STRING" id="1871336.BBG48_09445"/>
<dbReference type="PANTHER" id="PTHR30305:SF1">
    <property type="entry name" value="HPR KINASE_PHOSPHORYLASE"/>
    <property type="match status" value="1"/>
</dbReference>
<reference evidence="17" key="2">
    <citation type="submission" date="2018-07" db="EMBL/GenBank/DDBJ databases">
        <authorList>
            <person name="Quirk P.G."/>
            <person name="Krulwich T.A."/>
        </authorList>
    </citation>
    <scope>NUCLEOTIDE SEQUENCE</scope>
    <source>
        <strain evidence="17">CCRI-22567</strain>
    </source>
</reference>
<organism evidence="17 19">
    <name type="scientific">Criibacterium bergeronii</name>
    <dbReference type="NCBI Taxonomy" id="1871336"/>
    <lineage>
        <taxon>Bacteria</taxon>
        <taxon>Bacillati</taxon>
        <taxon>Bacillota</taxon>
        <taxon>Clostridia</taxon>
        <taxon>Peptostreptococcales</taxon>
        <taxon>Filifactoraceae</taxon>
        <taxon>Criibacterium</taxon>
    </lineage>
</organism>
<dbReference type="Gene3D" id="3.40.50.300">
    <property type="entry name" value="P-loop containing nucleotide triphosphate hydrolases"/>
    <property type="match status" value="1"/>
</dbReference>
<evidence type="ECO:0000256" key="12">
    <source>
        <dbReference type="ARBA" id="ARBA00023277"/>
    </source>
</evidence>
<evidence type="ECO:0000256" key="5">
    <source>
        <dbReference type="ARBA" id="ARBA00022679"/>
    </source>
</evidence>
<dbReference type="InterPro" id="IPR011126">
    <property type="entry name" value="Hpr_kin/Pase_Hpr_N"/>
</dbReference>
<proteinExistence type="inferred from homology"/>
<dbReference type="EMBL" id="VJXW01000005">
    <property type="protein sequence ID" value="TRW27056.1"/>
    <property type="molecule type" value="Genomic_DNA"/>
</dbReference>
<evidence type="ECO:0000313" key="18">
    <source>
        <dbReference type="EMBL" id="TRW27056.1"/>
    </source>
</evidence>
<dbReference type="EMBL" id="MBEW02000024">
    <property type="protein sequence ID" value="RDY20653.1"/>
    <property type="molecule type" value="Genomic_DNA"/>
</dbReference>
<name>A0A371IJM0_9FIRM</name>
<comment type="catalytic activity">
    <reaction evidence="13 14">
        <text>[HPr protein]-O-phospho-L-serine + phosphate + H(+) = [HPr protein]-L-serine + diphosphate</text>
        <dbReference type="Rhea" id="RHEA:46604"/>
        <dbReference type="Rhea" id="RHEA-COMP:11602"/>
        <dbReference type="Rhea" id="RHEA-COMP:11603"/>
        <dbReference type="ChEBI" id="CHEBI:15378"/>
        <dbReference type="ChEBI" id="CHEBI:29999"/>
        <dbReference type="ChEBI" id="CHEBI:33019"/>
        <dbReference type="ChEBI" id="CHEBI:43474"/>
        <dbReference type="ChEBI" id="CHEBI:83421"/>
    </reaction>
</comment>
<dbReference type="OrthoDB" id="9778803at2"/>
<feature type="active site" evidence="14">
    <location>
        <position position="164"/>
    </location>
</feature>
<evidence type="ECO:0000256" key="1">
    <source>
        <dbReference type="ARBA" id="ARBA00001120"/>
    </source>
</evidence>
<dbReference type="GO" id="GO:0006109">
    <property type="term" value="P:regulation of carbohydrate metabolic process"/>
    <property type="evidence" value="ECO:0007669"/>
    <property type="project" value="UniProtKB-UniRule"/>
</dbReference>
<feature type="region of interest" description="Important for the catalytic mechanism of both phosphorylation and dephosphorylation" evidence="14">
    <location>
        <begin position="206"/>
        <end position="215"/>
    </location>
</feature>
<protein>
    <recommendedName>
        <fullName evidence="14">HPr kinase/phosphorylase</fullName>
        <shortName evidence="14">HPrK/P</shortName>
        <ecNumber evidence="14">2.7.11.-</ecNumber>
        <ecNumber evidence="14">2.7.4.-</ecNumber>
    </recommendedName>
    <alternativeName>
        <fullName evidence="14">HPr(Ser) kinase/phosphorylase</fullName>
    </alternativeName>
</protein>
<keyword evidence="10 14" id="KW-0460">Magnesium</keyword>
<dbReference type="AlphaFoldDB" id="A0A371IJM0"/>
<evidence type="ECO:0000256" key="2">
    <source>
        <dbReference type="ARBA" id="ARBA00001946"/>
    </source>
</evidence>
<keyword evidence="7 14" id="KW-0547">Nucleotide-binding</keyword>
<dbReference type="PANTHER" id="PTHR30305">
    <property type="entry name" value="PROTEIN YJDM-RELATED"/>
    <property type="match status" value="1"/>
</dbReference>
<feature type="region of interest" description="Important for the catalytic mechanism of dephosphorylation" evidence="14">
    <location>
        <begin position="269"/>
        <end position="274"/>
    </location>
</feature>
<evidence type="ECO:0000256" key="6">
    <source>
        <dbReference type="ARBA" id="ARBA00022723"/>
    </source>
</evidence>
<gene>
    <name evidence="14 17" type="primary">hprK</name>
    <name evidence="17" type="ORF">BBG48_008870</name>
    <name evidence="18" type="ORF">FL857_04930</name>
</gene>
<comment type="function">
    <text evidence="14">Catalyzes the ATP- as well as the pyrophosphate-dependent phosphorylation of a specific serine residue in HPr, a phosphocarrier protein of the phosphoenolpyruvate-dependent sugar phosphotransferase system (PTS). HprK/P also catalyzes the pyrophosphate-producing, inorganic phosphate-dependent dephosphorylation (phosphorolysis) of seryl-phosphorylated HPr (P-Ser-HPr). The two antagonistic activities of HprK/P are regulated by several intracellular metabolites, which change their concentration in response to the absence or presence of rapidly metabolisable carbon sources (glucose, fructose, etc.) in the growth medium. Therefore, by controlling the phosphorylation state of HPr, HPrK/P is a sensor enzyme that plays a major role in the regulation of carbon metabolism and sugar transport: it mediates carbon catabolite repression (CCR), and regulates PTS-catalyzed carbohydrate uptake and inducer exclusion.</text>
</comment>
<evidence type="ECO:0000313" key="19">
    <source>
        <dbReference type="Proteomes" id="UP000093352"/>
    </source>
</evidence>
<keyword evidence="9 14" id="KW-0067">ATP-binding</keyword>
<dbReference type="EC" id="2.7.4.-" evidence="14"/>
<dbReference type="Gene3D" id="3.40.1390.20">
    <property type="entry name" value="HprK N-terminal domain-like"/>
    <property type="match status" value="1"/>
</dbReference>
<evidence type="ECO:0000313" key="17">
    <source>
        <dbReference type="EMBL" id="RDY20653.1"/>
    </source>
</evidence>
<sequence>MKKTKKKKISTRKMIEDLKFKPIYMPSDVDTFIEDTNVNRPGLELAGFLDNFQYGRIQVIGETEHLFFNSLGKDKMGESIDRVLSYDIPLVVVSRKVEASQALKDAAKKYSRIIVKSQESTTQTVSKISNYLNFQLAPELVMHAVLVDVDGVGILITGESGVGKSETALELVNRNHRLIADDAVRIIKLDEDRLLGTATETLEHFMEIRGLGIIDVKSLYGIGAVKQYKKVDLVVELELWEDGKYYDRLGLDQDYIEILGSKVEKLTVPVRPGRNLGIIIELAARNQRQKSMGYNAAVEFNERIIEKLKRDHEAKE</sequence>
<dbReference type="FunFam" id="3.40.50.300:FF:000174">
    <property type="entry name" value="HPr kinase/phosphorylase"/>
    <property type="match status" value="1"/>
</dbReference>
<evidence type="ECO:0000259" key="15">
    <source>
        <dbReference type="Pfam" id="PF02603"/>
    </source>
</evidence>
<dbReference type="SUPFAM" id="SSF53795">
    <property type="entry name" value="PEP carboxykinase-like"/>
    <property type="match status" value="1"/>
</dbReference>
<dbReference type="InterPro" id="IPR028979">
    <property type="entry name" value="Ser_kin/Pase_Hpr-like_N_sf"/>
</dbReference>
<dbReference type="EC" id="2.7.11.-" evidence="14"/>
<dbReference type="Proteomes" id="UP000319424">
    <property type="component" value="Unassembled WGS sequence"/>
</dbReference>
<comment type="domain">
    <text evidence="14">The Walker A ATP-binding motif also binds Pi and PPi.</text>
</comment>
<evidence type="ECO:0000256" key="13">
    <source>
        <dbReference type="ARBA" id="ARBA00047657"/>
    </source>
</evidence>
<evidence type="ECO:0000256" key="4">
    <source>
        <dbReference type="ARBA" id="ARBA00022527"/>
    </source>
</evidence>
<feature type="binding site" evidence="14">
    <location>
        <position position="165"/>
    </location>
    <ligand>
        <name>Mg(2+)</name>
        <dbReference type="ChEBI" id="CHEBI:18420"/>
    </ligand>
</feature>
<keyword evidence="11 14" id="KW-0511">Multifunctional enzyme</keyword>